<dbReference type="Proteomes" id="UP000198931">
    <property type="component" value="Unassembled WGS sequence"/>
</dbReference>
<dbReference type="AlphaFoldDB" id="A0A1I3F157"/>
<protein>
    <submittedName>
        <fullName evidence="8">TM2 domain-containing membrane protein YozV</fullName>
    </submittedName>
</protein>
<evidence type="ECO:0000313" key="9">
    <source>
        <dbReference type="Proteomes" id="UP000198931"/>
    </source>
</evidence>
<evidence type="ECO:0000256" key="1">
    <source>
        <dbReference type="ARBA" id="ARBA00004141"/>
    </source>
</evidence>
<organism evidence="8 9">
    <name type="scientific">Halpernia frigidisoli</name>
    <dbReference type="NCBI Taxonomy" id="1125876"/>
    <lineage>
        <taxon>Bacteria</taxon>
        <taxon>Pseudomonadati</taxon>
        <taxon>Bacteroidota</taxon>
        <taxon>Flavobacteriia</taxon>
        <taxon>Flavobacteriales</taxon>
        <taxon>Weeksellaceae</taxon>
        <taxon>Chryseobacterium group</taxon>
        <taxon>Halpernia</taxon>
    </lineage>
</organism>
<name>A0A1I3F157_9FLAO</name>
<dbReference type="STRING" id="1125876.SAMN05443292_1086"/>
<gene>
    <name evidence="8" type="ORF">SAMN05443292_1086</name>
</gene>
<dbReference type="OrthoDB" id="9816361at2"/>
<feature type="region of interest" description="Disordered" evidence="5">
    <location>
        <begin position="233"/>
        <end position="256"/>
    </location>
</feature>
<feature type="domain" description="TM2" evidence="7">
    <location>
        <begin position="2"/>
        <end position="51"/>
    </location>
</feature>
<evidence type="ECO:0000256" key="3">
    <source>
        <dbReference type="ARBA" id="ARBA00022989"/>
    </source>
</evidence>
<dbReference type="GO" id="GO:0016020">
    <property type="term" value="C:membrane"/>
    <property type="evidence" value="ECO:0007669"/>
    <property type="project" value="UniProtKB-SubCell"/>
</dbReference>
<reference evidence="8 9" key="1">
    <citation type="submission" date="2016-10" db="EMBL/GenBank/DDBJ databases">
        <authorList>
            <person name="de Groot N.N."/>
        </authorList>
    </citation>
    <scope>NUCLEOTIDE SEQUENCE [LARGE SCALE GENOMIC DNA]</scope>
    <source>
        <strain evidence="8 9">DSM 26000</strain>
    </source>
</reference>
<dbReference type="EMBL" id="FOQT01000002">
    <property type="protein sequence ID" value="SFI04976.1"/>
    <property type="molecule type" value="Genomic_DNA"/>
</dbReference>
<evidence type="ECO:0000313" key="8">
    <source>
        <dbReference type="EMBL" id="SFI04976.1"/>
    </source>
</evidence>
<keyword evidence="2 6" id="KW-0812">Transmembrane</keyword>
<feature type="transmembrane region" description="Helical" evidence="6">
    <location>
        <begin position="31"/>
        <end position="55"/>
    </location>
</feature>
<dbReference type="Pfam" id="PF05154">
    <property type="entry name" value="TM2"/>
    <property type="match status" value="1"/>
</dbReference>
<dbReference type="InterPro" id="IPR007829">
    <property type="entry name" value="TM2"/>
</dbReference>
<sequence>MKNRILAGILALFFGGFGIHRFYLGQKGLGILYLLFFWTLIPFFIAFIDAIIFFLSSDEKFNSKFNHIDKTTDLFCANCSTKLTYMTTPNLGGGKLNDGEKVCRECFKKMTKFDAGFGLNSSKKYSTLKVKEIINNSFEKPREKSDNFVSKLNFITFPDRIDAIVWHIKAIDKGLLNEDLELANLSYAKLIESIRQQNITENGTFEDHLETIRKEYDEFRAYYGLEYPQQFLPPSQRQKTQTTSTIQSNPKPTVTSNNSKLKTLLSELGSKGHAEYPLLRKEYAVTSGMPYTDFSGWVIEQLKTKDYNSLYAFVKEYYLGRDKDTHSEQELKKTFEKFLTKNFKALFSNIDEQAIFEIQAFFILKRGIDDFNREFWIAEDKEAELLCKILSVYSFEIVPNSFDPLIKKANKFLREMRKDVDFWKEYKNYKIEELQNEYKLETANGLEKKLKQINTGERLHFFDFATVYSYRKFWNGDSSYKTRSYGINELDSIKNISELGIFDTVNDINAIPEITSKGELKETAEKAGFEIKKSWTMDKIFENLMKSEQGQSFLKEFIKDKQVLAFKDEYRIDLTNIFKHQEKIKRTVDLITMM</sequence>
<evidence type="ECO:0000259" key="7">
    <source>
        <dbReference type="Pfam" id="PF05154"/>
    </source>
</evidence>
<comment type="subcellular location">
    <subcellularLocation>
        <location evidence="1">Membrane</location>
        <topology evidence="1">Multi-pass membrane protein</topology>
    </subcellularLocation>
</comment>
<keyword evidence="9" id="KW-1185">Reference proteome</keyword>
<keyword evidence="3 6" id="KW-1133">Transmembrane helix</keyword>
<evidence type="ECO:0000256" key="2">
    <source>
        <dbReference type="ARBA" id="ARBA00022692"/>
    </source>
</evidence>
<keyword evidence="4 6" id="KW-0472">Membrane</keyword>
<accession>A0A1I3F157</accession>
<evidence type="ECO:0000256" key="4">
    <source>
        <dbReference type="ARBA" id="ARBA00023136"/>
    </source>
</evidence>
<proteinExistence type="predicted"/>
<dbReference type="RefSeq" id="WP_090079141.1">
    <property type="nucleotide sequence ID" value="NZ_FOQT01000002.1"/>
</dbReference>
<evidence type="ECO:0000256" key="5">
    <source>
        <dbReference type="SAM" id="MobiDB-lite"/>
    </source>
</evidence>
<evidence type="ECO:0000256" key="6">
    <source>
        <dbReference type="SAM" id="Phobius"/>
    </source>
</evidence>